<dbReference type="AlphaFoldDB" id="A0AAN6TIX2"/>
<proteinExistence type="predicted"/>
<evidence type="ECO:0000313" key="3">
    <source>
        <dbReference type="Proteomes" id="UP001302812"/>
    </source>
</evidence>
<dbReference type="RefSeq" id="XP_064672889.1">
    <property type="nucleotide sequence ID" value="XM_064814636.1"/>
</dbReference>
<name>A0AAN6TIX2_9PEZI</name>
<reference evidence="2" key="1">
    <citation type="journal article" date="2023" name="Mol. Phylogenet. Evol.">
        <title>Genome-scale phylogeny and comparative genomics of the fungal order Sordariales.</title>
        <authorList>
            <person name="Hensen N."/>
            <person name="Bonometti L."/>
            <person name="Westerberg I."/>
            <person name="Brannstrom I.O."/>
            <person name="Guillou S."/>
            <person name="Cros-Aarteil S."/>
            <person name="Calhoun S."/>
            <person name="Haridas S."/>
            <person name="Kuo A."/>
            <person name="Mondo S."/>
            <person name="Pangilinan J."/>
            <person name="Riley R."/>
            <person name="LaButti K."/>
            <person name="Andreopoulos B."/>
            <person name="Lipzen A."/>
            <person name="Chen C."/>
            <person name="Yan M."/>
            <person name="Daum C."/>
            <person name="Ng V."/>
            <person name="Clum A."/>
            <person name="Steindorff A."/>
            <person name="Ohm R.A."/>
            <person name="Martin F."/>
            <person name="Silar P."/>
            <person name="Natvig D.O."/>
            <person name="Lalanne C."/>
            <person name="Gautier V."/>
            <person name="Ament-Velasquez S.L."/>
            <person name="Kruys A."/>
            <person name="Hutchinson M.I."/>
            <person name="Powell A.J."/>
            <person name="Barry K."/>
            <person name="Miller A.N."/>
            <person name="Grigoriev I.V."/>
            <person name="Debuchy R."/>
            <person name="Gladieux P."/>
            <person name="Hiltunen Thoren M."/>
            <person name="Johannesson H."/>
        </authorList>
    </citation>
    <scope>NUCLEOTIDE SEQUENCE</scope>
    <source>
        <strain evidence="2">CBS 508.74</strain>
    </source>
</reference>
<feature type="region of interest" description="Disordered" evidence="1">
    <location>
        <begin position="887"/>
        <end position="910"/>
    </location>
</feature>
<feature type="compositionally biased region" description="Basic residues" evidence="1">
    <location>
        <begin position="93"/>
        <end position="103"/>
    </location>
</feature>
<reference evidence="2" key="2">
    <citation type="submission" date="2023-05" db="EMBL/GenBank/DDBJ databases">
        <authorList>
            <consortium name="Lawrence Berkeley National Laboratory"/>
            <person name="Steindorff A."/>
            <person name="Hensen N."/>
            <person name="Bonometti L."/>
            <person name="Westerberg I."/>
            <person name="Brannstrom I.O."/>
            <person name="Guillou S."/>
            <person name="Cros-Aarteil S."/>
            <person name="Calhoun S."/>
            <person name="Haridas S."/>
            <person name="Kuo A."/>
            <person name="Mondo S."/>
            <person name="Pangilinan J."/>
            <person name="Riley R."/>
            <person name="Labutti K."/>
            <person name="Andreopoulos B."/>
            <person name="Lipzen A."/>
            <person name="Chen C."/>
            <person name="Yanf M."/>
            <person name="Daum C."/>
            <person name="Ng V."/>
            <person name="Clum A."/>
            <person name="Ohm R."/>
            <person name="Martin F."/>
            <person name="Silar P."/>
            <person name="Natvig D."/>
            <person name="Lalanne C."/>
            <person name="Gautier V."/>
            <person name="Ament-Velasquez S.L."/>
            <person name="Kruys A."/>
            <person name="Hutchinson M.I."/>
            <person name="Powell A.J."/>
            <person name="Barry K."/>
            <person name="Miller A.N."/>
            <person name="Grigoriev I.V."/>
            <person name="Debuchy R."/>
            <person name="Gladieux P."/>
            <person name="Thoren M.H."/>
            <person name="Johannesson H."/>
        </authorList>
    </citation>
    <scope>NUCLEOTIDE SEQUENCE</scope>
    <source>
        <strain evidence="2">CBS 508.74</strain>
    </source>
</reference>
<dbReference type="EMBL" id="MU853335">
    <property type="protein sequence ID" value="KAK4115319.1"/>
    <property type="molecule type" value="Genomic_DNA"/>
</dbReference>
<feature type="compositionally biased region" description="Polar residues" evidence="1">
    <location>
        <begin position="703"/>
        <end position="717"/>
    </location>
</feature>
<comment type="caution">
    <text evidence="2">The sequence shown here is derived from an EMBL/GenBank/DDBJ whole genome shotgun (WGS) entry which is preliminary data.</text>
</comment>
<organism evidence="2 3">
    <name type="scientific">Canariomyces notabilis</name>
    <dbReference type="NCBI Taxonomy" id="2074819"/>
    <lineage>
        <taxon>Eukaryota</taxon>
        <taxon>Fungi</taxon>
        <taxon>Dikarya</taxon>
        <taxon>Ascomycota</taxon>
        <taxon>Pezizomycotina</taxon>
        <taxon>Sordariomycetes</taxon>
        <taxon>Sordariomycetidae</taxon>
        <taxon>Sordariales</taxon>
        <taxon>Chaetomiaceae</taxon>
        <taxon>Canariomyces</taxon>
    </lineage>
</organism>
<feature type="compositionally biased region" description="Basic and acidic residues" evidence="1">
    <location>
        <begin position="887"/>
        <end position="901"/>
    </location>
</feature>
<sequence>MEHSATSPKRRDQQRQSFAFSETSLPWTATRCHRLLRPLLAHVASLRKVKERRALTHNVAGSAALGRTTRPRRTVLGKRSYPADDSDYDDKKPCRKYSRKASRRASSSSGDPSSTPQKQRRQPDNKASQDLALPTPLLRRVRNHQQSSPQRGPDEKCLEEPAPTNGRCLHQGSCGRSSRCAFEAELASLRPTMDGEKFGLYESAIKAFDSLLRVTSPRKDQTAGSKSLLAMCLRKVPAYIAALEEWEAKDAEENGERPAAQGAGMSFEVYSDLESLGPFEGWKHLSFVVRAHGVKIIQDAASEGLLEDPVTDMLIRLCLEYMPFTECLGLINTFVVRQYPKPNPSDNDLFASPPLRPLRVLRSCRASSSTLLQGILADLLADGLLPADWILTKSFMALWPPTVRLITEMKPCQDTADFVIITLEQLCNLASPRRPRGVPQTRLRGKPQNTLISAIAALGSVVLLSEEGSSQGPGPSSAARAATLKRRIEYVVKTCSENLKRQKKGGKKLGTYLLALCSFLSLETGSASAVIEASWEGVQNCRGNNSLMLQYDATTALMSAMAHYCSRGTGLAPNVYLSQFCDKLETLRLPNGALRNMRVDGALRLAELTGDLRDLAFAESLRAKLKAAATNSTPKWTRRSSTDKKHANSFSGIRWDDGISEWVAATPATDQLTRPTRSKGVKRPAPSSEDDSHSYSDSDTARTPDSSASSLPLSQTAADELDLESLPVGDRSDECNATTSGGSETLEGDESSAPSPRSSSIAPSIQAESEPDPASNEHQPATRTRDDEHSSPSPLPPPPTPPGGFLATRPRRLSRRIIITQASDVLALDSHARDSEDKENWLCRKKPARFRPAANASAAAAGGAAPHAVVRKRVARASLVYLQPIERTRTTAKGDEHHAEGQSDDELSIL</sequence>
<keyword evidence="3" id="KW-1185">Reference proteome</keyword>
<protein>
    <submittedName>
        <fullName evidence="2">Uncharacterized protein</fullName>
    </submittedName>
</protein>
<feature type="compositionally biased region" description="Low complexity" evidence="1">
    <location>
        <begin position="751"/>
        <end position="765"/>
    </location>
</feature>
<feature type="compositionally biased region" description="Pro residues" evidence="1">
    <location>
        <begin position="793"/>
        <end position="802"/>
    </location>
</feature>
<feature type="region of interest" description="Disordered" evidence="1">
    <location>
        <begin position="666"/>
        <end position="812"/>
    </location>
</feature>
<dbReference type="Proteomes" id="UP001302812">
    <property type="component" value="Unassembled WGS sequence"/>
</dbReference>
<accession>A0AAN6TIX2</accession>
<gene>
    <name evidence="2" type="ORF">N656DRAFT_776433</name>
</gene>
<evidence type="ECO:0000256" key="1">
    <source>
        <dbReference type="SAM" id="MobiDB-lite"/>
    </source>
</evidence>
<feature type="compositionally biased region" description="Basic and acidic residues" evidence="1">
    <location>
        <begin position="690"/>
        <end position="702"/>
    </location>
</feature>
<evidence type="ECO:0000313" key="2">
    <source>
        <dbReference type="EMBL" id="KAK4115319.1"/>
    </source>
</evidence>
<dbReference type="GeneID" id="89938761"/>
<feature type="region of interest" description="Disordered" evidence="1">
    <location>
        <begin position="628"/>
        <end position="650"/>
    </location>
</feature>
<feature type="region of interest" description="Disordered" evidence="1">
    <location>
        <begin position="60"/>
        <end position="159"/>
    </location>
</feature>